<keyword evidence="4 8" id="KW-1003">Cell membrane</keyword>
<organism evidence="9 10">
    <name type="scientific">Endozoicomonas numazuensis</name>
    <dbReference type="NCBI Taxonomy" id="1137799"/>
    <lineage>
        <taxon>Bacteria</taxon>
        <taxon>Pseudomonadati</taxon>
        <taxon>Pseudomonadota</taxon>
        <taxon>Gammaproteobacteria</taxon>
        <taxon>Oceanospirillales</taxon>
        <taxon>Endozoicomonadaceae</taxon>
        <taxon>Endozoicomonas</taxon>
    </lineage>
</organism>
<comment type="similarity">
    <text evidence="2 8">Belongs to the 4-toluene sulfonate uptake permease (TSUP) (TC 2.A.102) family.</text>
</comment>
<evidence type="ECO:0000256" key="5">
    <source>
        <dbReference type="ARBA" id="ARBA00022692"/>
    </source>
</evidence>
<name>A0A081NK09_9GAMM</name>
<gene>
    <name evidence="9" type="ORF">GZ78_01460</name>
</gene>
<evidence type="ECO:0000313" key="9">
    <source>
        <dbReference type="EMBL" id="KEQ18782.1"/>
    </source>
</evidence>
<keyword evidence="7 8" id="KW-0472">Membrane</keyword>
<evidence type="ECO:0000256" key="1">
    <source>
        <dbReference type="ARBA" id="ARBA00004651"/>
    </source>
</evidence>
<dbReference type="PANTHER" id="PTHR30269:SF37">
    <property type="entry name" value="MEMBRANE TRANSPORTER PROTEIN"/>
    <property type="match status" value="1"/>
</dbReference>
<evidence type="ECO:0000256" key="4">
    <source>
        <dbReference type="ARBA" id="ARBA00022475"/>
    </source>
</evidence>
<dbReference type="GO" id="GO:0005886">
    <property type="term" value="C:plasma membrane"/>
    <property type="evidence" value="ECO:0007669"/>
    <property type="project" value="UniProtKB-SubCell"/>
</dbReference>
<evidence type="ECO:0000313" key="10">
    <source>
        <dbReference type="Proteomes" id="UP000028073"/>
    </source>
</evidence>
<dbReference type="AlphaFoldDB" id="A0A081NK09"/>
<feature type="transmembrane region" description="Helical" evidence="8">
    <location>
        <begin position="168"/>
        <end position="191"/>
    </location>
</feature>
<evidence type="ECO:0000256" key="7">
    <source>
        <dbReference type="ARBA" id="ARBA00023136"/>
    </source>
</evidence>
<dbReference type="OrthoDB" id="7028171at2"/>
<evidence type="ECO:0000256" key="6">
    <source>
        <dbReference type="ARBA" id="ARBA00022989"/>
    </source>
</evidence>
<keyword evidence="3" id="KW-0813">Transport</keyword>
<keyword evidence="5 8" id="KW-0812">Transmembrane</keyword>
<comment type="subcellular location">
    <subcellularLocation>
        <location evidence="1 8">Cell membrane</location>
        <topology evidence="1 8">Multi-pass membrane protein</topology>
    </subcellularLocation>
</comment>
<evidence type="ECO:0000256" key="8">
    <source>
        <dbReference type="RuleBase" id="RU363041"/>
    </source>
</evidence>
<dbReference type="Pfam" id="PF01925">
    <property type="entry name" value="TauE"/>
    <property type="match status" value="1"/>
</dbReference>
<feature type="transmembrane region" description="Helical" evidence="8">
    <location>
        <begin position="12"/>
        <end position="36"/>
    </location>
</feature>
<keyword evidence="10" id="KW-1185">Reference proteome</keyword>
<dbReference type="Proteomes" id="UP000028073">
    <property type="component" value="Unassembled WGS sequence"/>
</dbReference>
<protein>
    <recommendedName>
        <fullName evidence="8">Probable membrane transporter protein</fullName>
    </recommendedName>
</protein>
<comment type="caution">
    <text evidence="9">The sequence shown here is derived from an EMBL/GenBank/DDBJ whole genome shotgun (WGS) entry which is preliminary data.</text>
</comment>
<dbReference type="InterPro" id="IPR052017">
    <property type="entry name" value="TSUP"/>
</dbReference>
<feature type="transmembrane region" description="Helical" evidence="8">
    <location>
        <begin position="73"/>
        <end position="97"/>
    </location>
</feature>
<feature type="transmembrane region" description="Helical" evidence="8">
    <location>
        <begin position="48"/>
        <end position="67"/>
    </location>
</feature>
<dbReference type="InterPro" id="IPR002781">
    <property type="entry name" value="TM_pro_TauE-like"/>
</dbReference>
<feature type="transmembrane region" description="Helical" evidence="8">
    <location>
        <begin position="197"/>
        <end position="215"/>
    </location>
</feature>
<accession>A0A081NK09</accession>
<reference evidence="9 10" key="1">
    <citation type="submission" date="2014-06" db="EMBL/GenBank/DDBJ databases">
        <title>Whole Genome Sequences of Three Symbiotic Endozoicomonas Bacteria.</title>
        <authorList>
            <person name="Neave M.J."/>
            <person name="Apprill A."/>
            <person name="Voolstra C.R."/>
        </authorList>
    </citation>
    <scope>NUCLEOTIDE SEQUENCE [LARGE SCALE GENOMIC DNA]</scope>
    <source>
        <strain evidence="9 10">DSM 25634</strain>
    </source>
</reference>
<proteinExistence type="inferred from homology"/>
<evidence type="ECO:0000256" key="3">
    <source>
        <dbReference type="ARBA" id="ARBA00022448"/>
    </source>
</evidence>
<dbReference type="PANTHER" id="PTHR30269">
    <property type="entry name" value="TRANSMEMBRANE PROTEIN YFCA"/>
    <property type="match status" value="1"/>
</dbReference>
<dbReference type="STRING" id="1137799.GZ78_01460"/>
<evidence type="ECO:0000256" key="2">
    <source>
        <dbReference type="ARBA" id="ARBA00009142"/>
    </source>
</evidence>
<keyword evidence="6 8" id="KW-1133">Transmembrane helix</keyword>
<feature type="transmembrane region" description="Helical" evidence="8">
    <location>
        <begin position="104"/>
        <end position="123"/>
    </location>
</feature>
<feature type="transmembrane region" description="Helical" evidence="8">
    <location>
        <begin position="135"/>
        <end position="156"/>
    </location>
</feature>
<dbReference type="eggNOG" id="COG0730">
    <property type="taxonomic scope" value="Bacteria"/>
</dbReference>
<dbReference type="RefSeq" id="WP_034832147.1">
    <property type="nucleotide sequence ID" value="NZ_JOKH01000001.1"/>
</dbReference>
<feature type="transmembrane region" description="Helical" evidence="8">
    <location>
        <begin position="227"/>
        <end position="245"/>
    </location>
</feature>
<dbReference type="EMBL" id="JOKH01000001">
    <property type="protein sequence ID" value="KEQ18782.1"/>
    <property type="molecule type" value="Genomic_DNA"/>
</dbReference>
<sequence>MLSFPELSFYVTAIPAVIITGLGKGGMGNALGMIAVPMMSLTMPPVQAAAILLPLLLVMDGFAIWGWRQSIDWSVFKIILFPGLFGVFLGLMVFASLSEQTIRSIIGVIAILFCLNQWFGHYFHPPHKPGKGAGIFWSAISGFTSFGIHSGGPPLSVYMLPLKMEKEFLAGTMALFFGVLNLVKLPAYAALGQFTTNNLMLSFLLLPVCPLSVWLGMKMVKTVSTDFFYKILYISLFLTGVKLLSDVL</sequence>